<dbReference type="Gene3D" id="3.40.50.1010">
    <property type="entry name" value="5'-nuclease"/>
    <property type="match status" value="1"/>
</dbReference>
<keyword evidence="3" id="KW-1185">Reference proteome</keyword>
<name>A0AAV3X752_9CYAN</name>
<proteinExistence type="predicted"/>
<dbReference type="Proteomes" id="UP001050975">
    <property type="component" value="Unassembled WGS sequence"/>
</dbReference>
<dbReference type="EMBL" id="BLAY01000050">
    <property type="protein sequence ID" value="GET38702.1"/>
    <property type="molecule type" value="Genomic_DNA"/>
</dbReference>
<evidence type="ECO:0000259" key="1">
    <source>
        <dbReference type="Pfam" id="PF01850"/>
    </source>
</evidence>
<evidence type="ECO:0000313" key="2">
    <source>
        <dbReference type="EMBL" id="GET38702.1"/>
    </source>
</evidence>
<reference evidence="2" key="1">
    <citation type="submission" date="2019-10" db="EMBL/GenBank/DDBJ databases">
        <title>Draft genome sequece of Microseira wollei NIES-4236.</title>
        <authorList>
            <person name="Yamaguchi H."/>
            <person name="Suzuki S."/>
            <person name="Kawachi M."/>
        </authorList>
    </citation>
    <scope>NUCLEOTIDE SEQUENCE</scope>
    <source>
        <strain evidence="2">NIES-4236</strain>
    </source>
</reference>
<dbReference type="CDD" id="cd09874">
    <property type="entry name" value="PIN_MT3492-like"/>
    <property type="match status" value="1"/>
</dbReference>
<evidence type="ECO:0000313" key="3">
    <source>
        <dbReference type="Proteomes" id="UP001050975"/>
    </source>
</evidence>
<dbReference type="InterPro" id="IPR002716">
    <property type="entry name" value="PIN_dom"/>
</dbReference>
<comment type="caution">
    <text evidence="2">The sequence shown here is derived from an EMBL/GenBank/DDBJ whole genome shotgun (WGS) entry which is preliminary data.</text>
</comment>
<protein>
    <recommendedName>
        <fullName evidence="1">PIN domain-containing protein</fullName>
    </recommendedName>
</protein>
<accession>A0AAV3X752</accession>
<dbReference type="RefSeq" id="WP_226582818.1">
    <property type="nucleotide sequence ID" value="NZ_BLAY01000050.1"/>
</dbReference>
<dbReference type="SUPFAM" id="SSF88723">
    <property type="entry name" value="PIN domain-like"/>
    <property type="match status" value="1"/>
</dbReference>
<feature type="domain" description="PIN" evidence="1">
    <location>
        <begin position="5"/>
        <end position="139"/>
    </location>
</feature>
<dbReference type="InterPro" id="IPR029060">
    <property type="entry name" value="PIN-like_dom_sf"/>
</dbReference>
<dbReference type="AlphaFoldDB" id="A0AAV3X752"/>
<gene>
    <name evidence="2" type="ORF">MiSe_34610</name>
</gene>
<sequence length="155" mass="17394">MVNAYFLDTSALVKRYIAETGSNWIRSITDVATGNQIALAQITWVEVLSALARRQREGSLSASDLNLVVQHFREDFENQYELIEIDQALIETAGELVIQYPLRAYDAVQLASALRFQSNLAQIPQEQLVFISADNRLLDMAQSEGLLTDNPNNYA</sequence>
<organism evidence="2 3">
    <name type="scientific">Microseira wollei NIES-4236</name>
    <dbReference type="NCBI Taxonomy" id="2530354"/>
    <lineage>
        <taxon>Bacteria</taxon>
        <taxon>Bacillati</taxon>
        <taxon>Cyanobacteriota</taxon>
        <taxon>Cyanophyceae</taxon>
        <taxon>Oscillatoriophycideae</taxon>
        <taxon>Aerosakkonematales</taxon>
        <taxon>Aerosakkonemataceae</taxon>
        <taxon>Microseira</taxon>
    </lineage>
</organism>
<dbReference type="Pfam" id="PF01850">
    <property type="entry name" value="PIN"/>
    <property type="match status" value="1"/>
</dbReference>